<feature type="transmembrane region" description="Helical" evidence="1">
    <location>
        <begin position="12"/>
        <end position="29"/>
    </location>
</feature>
<proteinExistence type="predicted"/>
<feature type="non-terminal residue" evidence="2">
    <location>
        <position position="310"/>
    </location>
</feature>
<dbReference type="AlphaFoldDB" id="A0A3B1BC28"/>
<organism evidence="2">
    <name type="scientific">hydrothermal vent metagenome</name>
    <dbReference type="NCBI Taxonomy" id="652676"/>
    <lineage>
        <taxon>unclassified sequences</taxon>
        <taxon>metagenomes</taxon>
        <taxon>ecological metagenomes</taxon>
    </lineage>
</organism>
<keyword evidence="1" id="KW-0472">Membrane</keyword>
<evidence type="ECO:0008006" key="3">
    <source>
        <dbReference type="Google" id="ProtNLM"/>
    </source>
</evidence>
<keyword evidence="1" id="KW-1133">Transmembrane helix</keyword>
<gene>
    <name evidence="2" type="ORF">MNBD_ALPHA03-1290</name>
</gene>
<evidence type="ECO:0000313" key="2">
    <source>
        <dbReference type="EMBL" id="VAX08968.1"/>
    </source>
</evidence>
<protein>
    <recommendedName>
        <fullName evidence="3">DUF3971 domain-containing protein</fullName>
    </recommendedName>
</protein>
<name>A0A3B1BC28_9ZZZZ</name>
<evidence type="ECO:0000256" key="1">
    <source>
        <dbReference type="SAM" id="Phobius"/>
    </source>
</evidence>
<dbReference type="EMBL" id="UOFW01000253">
    <property type="protein sequence ID" value="VAX08968.1"/>
    <property type="molecule type" value="Genomic_DNA"/>
</dbReference>
<reference evidence="2" key="1">
    <citation type="submission" date="2018-06" db="EMBL/GenBank/DDBJ databases">
        <authorList>
            <person name="Zhirakovskaya E."/>
        </authorList>
    </citation>
    <scope>NUCLEOTIDE SEQUENCE</scope>
</reference>
<accession>A0A3B1BC28</accession>
<keyword evidence="1" id="KW-0812">Transmembrane</keyword>
<sequence length="310" mass="34763">MKRYALTLKIPLVIFSLFALVIILFGWRLSIGPIALDWAGDYLKRALVLNQKNVSLDFRDAVLIWRKKDGPNYGRTSGLQVTFYEVEIIDQKTDFTLNIPEAGMRFSGLAMMRGLLAPTDVEIFGLSIDYTLSPDVWTSTDNRPFMEKLEAFVEELQNSESLPFKIAQELLSPPKSSVATGYLGQFSLLGTKITLTDQLSGQIWQIPEAHLNLRRTSFGLNVRMLGDIHMSQNDIMAIDISLVFDNARKEIVTNLHFSELRPSALVGKVKALSGLSNLDIPAKGNIDFTIDRDFRIPVMTFSLSLDEGTI</sequence>